<feature type="transmembrane region" description="Helical" evidence="1">
    <location>
        <begin position="180"/>
        <end position="202"/>
    </location>
</feature>
<sequence length="306" mass="34791">MDWFLMALLPPILWSVTNHIDKYLLTKFFNKGAVGSVMIFSASVSVLLLPVIAIIHPVVLQQFNLSYLLIVVNGSFYLLATLPYFYALDKDDASLTVPLFQMIPVFSFILGYIFLGEVLDINQILGGIIILVSSVFISLNLADIKKIHMKWDVFLLMVLSSLLYSLNFIFFKYFAVETDFFITSFWEYIGFGLFGLFLLIFIKSYRDGFISVLKTNKTQVLGVNITNEIVNIVAKISFNYASILAPVTLIWIINGLQPFFVFLFGIILTILFPRISKEDISRKTLAQRMFAILAITIGVYLVNRAF</sequence>
<dbReference type="Gene3D" id="1.10.3730.20">
    <property type="match status" value="1"/>
</dbReference>
<feature type="transmembrane region" description="Helical" evidence="1">
    <location>
        <begin position="121"/>
        <end position="141"/>
    </location>
</feature>
<evidence type="ECO:0000313" key="4">
    <source>
        <dbReference type="Proteomes" id="UP000262056"/>
    </source>
</evidence>
<keyword evidence="1" id="KW-1133">Transmembrane helix</keyword>
<dbReference type="Pfam" id="PF00892">
    <property type="entry name" value="EamA"/>
    <property type="match status" value="1"/>
</dbReference>
<dbReference type="EMBL" id="DQFB01000003">
    <property type="protein sequence ID" value="HCQ40512.1"/>
    <property type="molecule type" value="Genomic_DNA"/>
</dbReference>
<dbReference type="InterPro" id="IPR000620">
    <property type="entry name" value="EamA_dom"/>
</dbReference>
<protein>
    <submittedName>
        <fullName evidence="3">EamA family transporter</fullName>
    </submittedName>
</protein>
<dbReference type="AlphaFoldDB" id="A0A656PNC1"/>
<dbReference type="InterPro" id="IPR037185">
    <property type="entry name" value="EmrE-like"/>
</dbReference>
<evidence type="ECO:0000313" key="3">
    <source>
        <dbReference type="EMBL" id="HCQ40512.1"/>
    </source>
</evidence>
<feature type="transmembrane region" description="Helical" evidence="1">
    <location>
        <begin position="153"/>
        <end position="174"/>
    </location>
</feature>
<dbReference type="SUPFAM" id="SSF103481">
    <property type="entry name" value="Multidrug resistance efflux transporter EmrE"/>
    <property type="match status" value="1"/>
</dbReference>
<feature type="transmembrane region" description="Helical" evidence="1">
    <location>
        <begin position="249"/>
        <end position="273"/>
    </location>
</feature>
<dbReference type="Proteomes" id="UP000262056">
    <property type="component" value="Unassembled WGS sequence"/>
</dbReference>
<feature type="transmembrane region" description="Helical" evidence="1">
    <location>
        <begin position="67"/>
        <end position="88"/>
    </location>
</feature>
<feature type="transmembrane region" description="Helical" evidence="1">
    <location>
        <begin position="285"/>
        <end position="302"/>
    </location>
</feature>
<feature type="domain" description="EamA" evidence="2">
    <location>
        <begin position="3"/>
        <end position="138"/>
    </location>
</feature>
<evidence type="ECO:0000259" key="2">
    <source>
        <dbReference type="Pfam" id="PF00892"/>
    </source>
</evidence>
<keyword evidence="1" id="KW-0812">Transmembrane</keyword>
<feature type="transmembrane region" description="Helical" evidence="1">
    <location>
        <begin position="95"/>
        <end position="115"/>
    </location>
</feature>
<comment type="caution">
    <text evidence="3">The sequence shown here is derived from an EMBL/GenBank/DDBJ whole genome shotgun (WGS) entry which is preliminary data.</text>
</comment>
<feature type="transmembrane region" description="Helical" evidence="1">
    <location>
        <begin position="32"/>
        <end position="55"/>
    </location>
</feature>
<organism evidence="3 4">
    <name type="scientific">candidate division WWE3 bacterium</name>
    <dbReference type="NCBI Taxonomy" id="2053526"/>
    <lineage>
        <taxon>Bacteria</taxon>
        <taxon>Katanobacteria</taxon>
    </lineage>
</organism>
<proteinExistence type="predicted"/>
<gene>
    <name evidence="3" type="ORF">DIU24_02250</name>
</gene>
<keyword evidence="1" id="KW-0472">Membrane</keyword>
<dbReference type="GO" id="GO:0016020">
    <property type="term" value="C:membrane"/>
    <property type="evidence" value="ECO:0007669"/>
    <property type="project" value="InterPro"/>
</dbReference>
<reference evidence="3 4" key="1">
    <citation type="journal article" date="2018" name="Nat. Biotechnol.">
        <title>A standardized bacterial taxonomy based on genome phylogeny substantially revises the tree of life.</title>
        <authorList>
            <person name="Parks D.H."/>
            <person name="Chuvochina M."/>
            <person name="Waite D.W."/>
            <person name="Rinke C."/>
            <person name="Skarshewski A."/>
            <person name="Chaumeil P.A."/>
            <person name="Hugenholtz P."/>
        </authorList>
    </citation>
    <scope>NUCLEOTIDE SEQUENCE [LARGE SCALE GENOMIC DNA]</scope>
    <source>
        <strain evidence="3">UBA12021</strain>
    </source>
</reference>
<accession>A0A656PNC1</accession>
<evidence type="ECO:0000256" key="1">
    <source>
        <dbReference type="SAM" id="Phobius"/>
    </source>
</evidence>
<name>A0A656PNC1_UNCKA</name>